<dbReference type="InterPro" id="IPR007197">
    <property type="entry name" value="rSAM"/>
</dbReference>
<keyword evidence="2" id="KW-0004">4Fe-4S</keyword>
<dbReference type="Pfam" id="PF04055">
    <property type="entry name" value="Radical_SAM"/>
    <property type="match status" value="1"/>
</dbReference>
<proteinExistence type="predicted"/>
<reference evidence="9 10" key="1">
    <citation type="submission" date="2023-09" db="EMBL/GenBank/DDBJ databases">
        <title>Pyrofollis japonicus gen. nov. sp. nov., a novel member of the family Pyrodictiaceae isolated from the Iheya North hydrothermal field.</title>
        <authorList>
            <person name="Miyazaki U."/>
            <person name="Sanari M."/>
            <person name="Tame A."/>
            <person name="Kitajima M."/>
            <person name="Okamoto A."/>
            <person name="Sawayama S."/>
            <person name="Miyazaki J."/>
            <person name="Takai K."/>
            <person name="Nakagawa S."/>
        </authorList>
    </citation>
    <scope>NUCLEOTIDE SEQUENCE [LARGE SCALE GENOMIC DNA]</scope>
    <source>
        <strain evidence="9 10">AV2</strain>
    </source>
</reference>
<keyword evidence="6" id="KW-0411">Iron-sulfur</keyword>
<evidence type="ECO:0000256" key="6">
    <source>
        <dbReference type="ARBA" id="ARBA00023014"/>
    </source>
</evidence>
<evidence type="ECO:0000313" key="10">
    <source>
        <dbReference type="Proteomes" id="UP001341135"/>
    </source>
</evidence>
<dbReference type="PANTHER" id="PTHR43787:SF11">
    <property type="entry name" value="UPF0026 PROTEIN SLR1464"/>
    <property type="match status" value="1"/>
</dbReference>
<dbReference type="InterPro" id="IPR013785">
    <property type="entry name" value="Aldolase_TIM"/>
</dbReference>
<dbReference type="EMBL" id="AP028907">
    <property type="protein sequence ID" value="BES80490.1"/>
    <property type="molecule type" value="Genomic_DNA"/>
</dbReference>
<evidence type="ECO:0000256" key="1">
    <source>
        <dbReference type="ARBA" id="ARBA00001966"/>
    </source>
</evidence>
<dbReference type="GeneID" id="89288082"/>
<feature type="domain" description="Radical SAM core" evidence="8">
    <location>
        <begin position="25"/>
        <end position="132"/>
    </location>
</feature>
<dbReference type="Gene3D" id="3.20.20.70">
    <property type="entry name" value="Aldolase class I"/>
    <property type="match status" value="1"/>
</dbReference>
<evidence type="ECO:0000256" key="7">
    <source>
        <dbReference type="SAM" id="MobiDB-lite"/>
    </source>
</evidence>
<dbReference type="RefSeq" id="WP_338250781.1">
    <property type="nucleotide sequence ID" value="NZ_AP028907.1"/>
</dbReference>
<evidence type="ECO:0000313" key="9">
    <source>
        <dbReference type="EMBL" id="BES80490.1"/>
    </source>
</evidence>
<evidence type="ECO:0000256" key="2">
    <source>
        <dbReference type="ARBA" id="ARBA00022485"/>
    </source>
</evidence>
<comment type="cofactor">
    <cofactor evidence="1">
        <name>[4Fe-4S] cluster</name>
        <dbReference type="ChEBI" id="CHEBI:49883"/>
    </cofactor>
</comment>
<organism evidence="9 10">
    <name type="scientific">Pyrodictium abyssi</name>
    <dbReference type="NCBI Taxonomy" id="54256"/>
    <lineage>
        <taxon>Archaea</taxon>
        <taxon>Thermoproteota</taxon>
        <taxon>Thermoprotei</taxon>
        <taxon>Desulfurococcales</taxon>
        <taxon>Pyrodictiaceae</taxon>
        <taxon>Pyrodictium</taxon>
    </lineage>
</organism>
<keyword evidence="3" id="KW-0949">S-adenosyl-L-methionine</keyword>
<keyword evidence="10" id="KW-1185">Reference proteome</keyword>
<evidence type="ECO:0000259" key="8">
    <source>
        <dbReference type="Pfam" id="PF04055"/>
    </source>
</evidence>
<sequence>MSSRQRIGHEHRAENLLQADEVVGEAARRLEELDAVGEHVDYVTVVPDGEPTLDANLGRLVEGLRALGARVAVLSNGSLLWREDVRRDLQEADLVSVKPDAAREETWRRVNRPHPRLRLDTVIQGIRVFSEEYRGHTHLGDNACQRHSLRRRAGGDSGDPGLAPAPR</sequence>
<dbReference type="PANTHER" id="PTHR43787">
    <property type="entry name" value="FEMO COFACTOR BIOSYNTHESIS PROTEIN NIFB-RELATED"/>
    <property type="match status" value="1"/>
</dbReference>
<keyword evidence="5" id="KW-0408">Iron</keyword>
<dbReference type="InterPro" id="IPR058240">
    <property type="entry name" value="rSAM_sf"/>
</dbReference>
<evidence type="ECO:0000256" key="5">
    <source>
        <dbReference type="ARBA" id="ARBA00023004"/>
    </source>
</evidence>
<evidence type="ECO:0000256" key="4">
    <source>
        <dbReference type="ARBA" id="ARBA00022723"/>
    </source>
</evidence>
<feature type="region of interest" description="Disordered" evidence="7">
    <location>
        <begin position="148"/>
        <end position="167"/>
    </location>
</feature>
<protein>
    <recommendedName>
        <fullName evidence="8">Radical SAM core domain-containing protein</fullName>
    </recommendedName>
</protein>
<evidence type="ECO:0000256" key="3">
    <source>
        <dbReference type="ARBA" id="ARBA00022691"/>
    </source>
</evidence>
<accession>A0ABN6ZJQ5</accession>
<keyword evidence="4" id="KW-0479">Metal-binding</keyword>
<dbReference type="Proteomes" id="UP001341135">
    <property type="component" value="Chromosome"/>
</dbReference>
<dbReference type="SUPFAM" id="SSF102114">
    <property type="entry name" value="Radical SAM enzymes"/>
    <property type="match status" value="1"/>
</dbReference>
<name>A0ABN6ZJQ5_9CREN</name>
<gene>
    <name evidence="9" type="ORF">PABY_00570</name>
</gene>